<dbReference type="InterPro" id="IPR050736">
    <property type="entry name" value="Sensor_HK_Regulatory"/>
</dbReference>
<evidence type="ECO:0000256" key="3">
    <source>
        <dbReference type="ARBA" id="ARBA00022553"/>
    </source>
</evidence>
<accession>A0A1J5RW09</accession>
<dbReference type="PANTHER" id="PTHR43711:SF1">
    <property type="entry name" value="HISTIDINE KINASE 1"/>
    <property type="match status" value="1"/>
</dbReference>
<dbReference type="Pfam" id="PF02518">
    <property type="entry name" value="HATPase_c"/>
    <property type="match status" value="1"/>
</dbReference>
<feature type="domain" description="PAS" evidence="10">
    <location>
        <begin position="244"/>
        <end position="290"/>
    </location>
</feature>
<dbReference type="FunFam" id="3.30.565.10:FF:000006">
    <property type="entry name" value="Sensor histidine kinase WalK"/>
    <property type="match status" value="1"/>
</dbReference>
<keyword evidence="4 11" id="KW-0808">Transferase</keyword>
<evidence type="ECO:0000259" key="10">
    <source>
        <dbReference type="PROSITE" id="PS50112"/>
    </source>
</evidence>
<dbReference type="InterPro" id="IPR035965">
    <property type="entry name" value="PAS-like_dom_sf"/>
</dbReference>
<dbReference type="PROSITE" id="PS50112">
    <property type="entry name" value="PAS"/>
    <property type="match status" value="1"/>
</dbReference>
<dbReference type="GO" id="GO:0000155">
    <property type="term" value="F:phosphorelay sensor kinase activity"/>
    <property type="evidence" value="ECO:0007669"/>
    <property type="project" value="InterPro"/>
</dbReference>
<evidence type="ECO:0000256" key="4">
    <source>
        <dbReference type="ARBA" id="ARBA00022679"/>
    </source>
</evidence>
<dbReference type="AlphaFoldDB" id="A0A1J5RW09"/>
<dbReference type="SMART" id="SM00387">
    <property type="entry name" value="HATPase_c"/>
    <property type="match status" value="1"/>
</dbReference>
<dbReference type="PANTHER" id="PTHR43711">
    <property type="entry name" value="TWO-COMPONENT HISTIDINE KINASE"/>
    <property type="match status" value="1"/>
</dbReference>
<dbReference type="SUPFAM" id="SSF55874">
    <property type="entry name" value="ATPase domain of HSP90 chaperone/DNA topoisomerase II/histidine kinase"/>
    <property type="match status" value="1"/>
</dbReference>
<proteinExistence type="predicted"/>
<dbReference type="InterPro" id="IPR004358">
    <property type="entry name" value="Sig_transdc_His_kin-like_C"/>
</dbReference>
<keyword evidence="8" id="KW-1133">Transmembrane helix</keyword>
<evidence type="ECO:0000256" key="8">
    <source>
        <dbReference type="SAM" id="Phobius"/>
    </source>
</evidence>
<dbReference type="InterPro" id="IPR036097">
    <property type="entry name" value="HisK_dim/P_sf"/>
</dbReference>
<dbReference type="Pfam" id="PF00989">
    <property type="entry name" value="PAS"/>
    <property type="match status" value="1"/>
</dbReference>
<comment type="catalytic activity">
    <reaction evidence="1">
        <text>ATP + protein L-histidine = ADP + protein N-phospho-L-histidine.</text>
        <dbReference type="EC" id="2.7.13.3"/>
    </reaction>
</comment>
<evidence type="ECO:0000256" key="5">
    <source>
        <dbReference type="ARBA" id="ARBA00022777"/>
    </source>
</evidence>
<dbReference type="SMART" id="SM00091">
    <property type="entry name" value="PAS"/>
    <property type="match status" value="1"/>
</dbReference>
<dbReference type="InterPro" id="IPR000014">
    <property type="entry name" value="PAS"/>
</dbReference>
<dbReference type="FunFam" id="1.10.287.130:FF:000001">
    <property type="entry name" value="Two-component sensor histidine kinase"/>
    <property type="match status" value="1"/>
</dbReference>
<dbReference type="InterPro" id="IPR003594">
    <property type="entry name" value="HATPase_dom"/>
</dbReference>
<organism evidence="11">
    <name type="scientific">mine drainage metagenome</name>
    <dbReference type="NCBI Taxonomy" id="410659"/>
    <lineage>
        <taxon>unclassified sequences</taxon>
        <taxon>metagenomes</taxon>
        <taxon>ecological metagenomes</taxon>
    </lineage>
</organism>
<name>A0A1J5RW09_9ZZZZ</name>
<dbReference type="PROSITE" id="PS50109">
    <property type="entry name" value="HIS_KIN"/>
    <property type="match status" value="1"/>
</dbReference>
<dbReference type="Gene3D" id="3.30.450.20">
    <property type="entry name" value="PAS domain"/>
    <property type="match status" value="1"/>
</dbReference>
<dbReference type="Gene3D" id="1.10.287.130">
    <property type="match status" value="1"/>
</dbReference>
<evidence type="ECO:0000256" key="6">
    <source>
        <dbReference type="ARBA" id="ARBA00023012"/>
    </source>
</evidence>
<evidence type="ECO:0000313" key="11">
    <source>
        <dbReference type="EMBL" id="OIQ96175.1"/>
    </source>
</evidence>
<dbReference type="CDD" id="cd00130">
    <property type="entry name" value="PAS"/>
    <property type="match status" value="1"/>
</dbReference>
<dbReference type="SMART" id="SM00388">
    <property type="entry name" value="HisKA"/>
    <property type="match status" value="1"/>
</dbReference>
<protein>
    <recommendedName>
        <fullName evidence="2">histidine kinase</fullName>
        <ecNumber evidence="2">2.7.13.3</ecNumber>
    </recommendedName>
</protein>
<dbReference type="InterPro" id="IPR005467">
    <property type="entry name" value="His_kinase_dom"/>
</dbReference>
<dbReference type="EMBL" id="MLJW01000153">
    <property type="protein sequence ID" value="OIQ96175.1"/>
    <property type="molecule type" value="Genomic_DNA"/>
</dbReference>
<evidence type="ECO:0000259" key="9">
    <source>
        <dbReference type="PROSITE" id="PS50109"/>
    </source>
</evidence>
<keyword evidence="7 8" id="KW-0472">Membrane</keyword>
<gene>
    <name evidence="11" type="primary">phoR_16</name>
    <name evidence="11" type="ORF">GALL_218040</name>
</gene>
<keyword evidence="5" id="KW-0418">Kinase</keyword>
<dbReference type="SUPFAM" id="SSF47384">
    <property type="entry name" value="Homodimeric domain of signal transducing histidine kinase"/>
    <property type="match status" value="1"/>
</dbReference>
<keyword evidence="6" id="KW-0902">Two-component regulatory system</keyword>
<dbReference type="InterPro" id="IPR003661">
    <property type="entry name" value="HisK_dim/P_dom"/>
</dbReference>
<comment type="caution">
    <text evidence="11">The sequence shown here is derived from an EMBL/GenBank/DDBJ whole genome shotgun (WGS) entry which is preliminary data.</text>
</comment>
<dbReference type="Pfam" id="PF00512">
    <property type="entry name" value="HisKA"/>
    <property type="match status" value="1"/>
</dbReference>
<evidence type="ECO:0000256" key="2">
    <source>
        <dbReference type="ARBA" id="ARBA00012438"/>
    </source>
</evidence>
<feature type="transmembrane region" description="Helical" evidence="8">
    <location>
        <begin position="152"/>
        <end position="173"/>
    </location>
</feature>
<evidence type="ECO:0000256" key="1">
    <source>
        <dbReference type="ARBA" id="ARBA00000085"/>
    </source>
</evidence>
<dbReference type="InterPro" id="IPR036890">
    <property type="entry name" value="HATPase_C_sf"/>
</dbReference>
<dbReference type="Gene3D" id="3.30.565.10">
    <property type="entry name" value="Histidine kinase-like ATPase, C-terminal domain"/>
    <property type="match status" value="1"/>
</dbReference>
<dbReference type="CDD" id="cd00082">
    <property type="entry name" value="HisKA"/>
    <property type="match status" value="1"/>
</dbReference>
<dbReference type="PRINTS" id="PR00344">
    <property type="entry name" value="BCTRLSENSOR"/>
</dbReference>
<feature type="domain" description="Histidine kinase" evidence="9">
    <location>
        <begin position="374"/>
        <end position="593"/>
    </location>
</feature>
<dbReference type="GO" id="GO:0006355">
    <property type="term" value="P:regulation of DNA-templated transcription"/>
    <property type="evidence" value="ECO:0007669"/>
    <property type="project" value="InterPro"/>
</dbReference>
<sequence length="602" mass="66335">MIGASFAAIALIIGLVYAQQVRKHRESIRADGVALTRVISGVDMSQLLPKSGKPSLIATFASIQKSNAFAYGAVVTPTGGKLFEVVAPGSTVPPATMPTDPPSWFGEHSLVLPGNGRNIREFFGPVLKNGELAGFIREGYYENPQNLRATEFSYVALLALPVFLLTAMSYFLIRREIQPFAAIGAKIEELGVADNHAMKAGTQLELRHYVQRFEHHVETVESRISDLKTQYLEVQTSNRLLSYKQEKTQAVLNAIPEAVLVLDDTAVPIFANPKVEPFLGVSRKELIGKTPENWCKDKPLLELLMHLRQQAGLSLHASSIIFSPEDNPQRKVSVAAIPLLTPRDPTTLFGTLVIFRDISREHFAKEAATDFVAQVSHELKTPLQTLMTYSELLLDYGELSEGERVDAVNVIHDEVERVAALINNLLNISKLETGTMPVARKRVKLADLLRDSAEKMLKNAVSKGVKLELKIPPDIESVALDKELFRIAIDNLLSNAIKYSDSGGKVTLTVKHLDDQEMKISVRDEGIGMSPEECKQVFDKYYRSSSHLVASRSGHGLGLYVARKIIDLHHGKLSVSSELGKGTEFAIQFSAQPARLQEAVTV</sequence>
<keyword evidence="3" id="KW-0597">Phosphoprotein</keyword>
<evidence type="ECO:0000256" key="7">
    <source>
        <dbReference type="ARBA" id="ARBA00023136"/>
    </source>
</evidence>
<dbReference type="InterPro" id="IPR013767">
    <property type="entry name" value="PAS_fold"/>
</dbReference>
<dbReference type="SUPFAM" id="SSF55785">
    <property type="entry name" value="PYP-like sensor domain (PAS domain)"/>
    <property type="match status" value="1"/>
</dbReference>
<keyword evidence="8" id="KW-0812">Transmembrane</keyword>
<dbReference type="EC" id="2.7.13.3" evidence="2"/>
<reference evidence="11" key="1">
    <citation type="submission" date="2016-10" db="EMBL/GenBank/DDBJ databases">
        <title>Sequence of Gallionella enrichment culture.</title>
        <authorList>
            <person name="Poehlein A."/>
            <person name="Muehling M."/>
            <person name="Daniel R."/>
        </authorList>
    </citation>
    <scope>NUCLEOTIDE SEQUENCE</scope>
</reference>